<keyword evidence="2 5" id="KW-0012">Acyltransferase</keyword>
<keyword evidence="1 5" id="KW-0808">Transferase</keyword>
<dbReference type="EMBL" id="JACCFS010000001">
    <property type="protein sequence ID" value="NYJ37233.1"/>
    <property type="molecule type" value="Genomic_DNA"/>
</dbReference>
<organism evidence="5 6">
    <name type="scientific">Nocardiopsis aegyptia</name>
    <dbReference type="NCBI Taxonomy" id="220378"/>
    <lineage>
        <taxon>Bacteria</taxon>
        <taxon>Bacillati</taxon>
        <taxon>Actinomycetota</taxon>
        <taxon>Actinomycetes</taxon>
        <taxon>Streptosporangiales</taxon>
        <taxon>Nocardiopsidaceae</taxon>
        <taxon>Nocardiopsis</taxon>
    </lineage>
</organism>
<sequence>MIWTMFYWVVKAFLGPILAVLWQPRAEGVENVPRRGPAIMVSNHLSFSDHFFGPLPLPRKITFLAKSEYFTGTGVKGFFSRAFFTGVGQIPIDRSGGKASEAALRTGLRVLKRGDLLGIYPEGTRSPDGKLYRGRTGVARLALEAKAPVVPMAMINLEKIMPPGRTVPKLGVRPKVVFGKPLDFSRYYGMERDPRVLRAITDEIMYALMELSGQEYVDRYAQSVKAELEAEAKEARREQHASDKDRRRSDRAKRKEERRARKAAKRAERRAAQGGEDGTDPRE</sequence>
<dbReference type="SUPFAM" id="SSF69593">
    <property type="entry name" value="Glycerol-3-phosphate (1)-acyltransferase"/>
    <property type="match status" value="1"/>
</dbReference>
<dbReference type="SMART" id="SM00563">
    <property type="entry name" value="PlsC"/>
    <property type="match status" value="1"/>
</dbReference>
<evidence type="ECO:0000259" key="4">
    <source>
        <dbReference type="SMART" id="SM00563"/>
    </source>
</evidence>
<keyword evidence="6" id="KW-1185">Reference proteome</keyword>
<dbReference type="GO" id="GO:0003841">
    <property type="term" value="F:1-acylglycerol-3-phosphate O-acyltransferase activity"/>
    <property type="evidence" value="ECO:0007669"/>
    <property type="project" value="UniProtKB-EC"/>
</dbReference>
<evidence type="ECO:0000313" key="5">
    <source>
        <dbReference type="EMBL" id="NYJ37233.1"/>
    </source>
</evidence>
<evidence type="ECO:0000256" key="3">
    <source>
        <dbReference type="SAM" id="MobiDB-lite"/>
    </source>
</evidence>
<dbReference type="GO" id="GO:0006654">
    <property type="term" value="P:phosphatidic acid biosynthetic process"/>
    <property type="evidence" value="ECO:0007669"/>
    <property type="project" value="TreeGrafter"/>
</dbReference>
<evidence type="ECO:0000313" key="6">
    <source>
        <dbReference type="Proteomes" id="UP000572051"/>
    </source>
</evidence>
<dbReference type="Pfam" id="PF01553">
    <property type="entry name" value="Acyltransferase"/>
    <property type="match status" value="1"/>
</dbReference>
<dbReference type="Proteomes" id="UP000572051">
    <property type="component" value="Unassembled WGS sequence"/>
</dbReference>
<dbReference type="InterPro" id="IPR002123">
    <property type="entry name" value="Plipid/glycerol_acylTrfase"/>
</dbReference>
<evidence type="ECO:0000256" key="1">
    <source>
        <dbReference type="ARBA" id="ARBA00022679"/>
    </source>
</evidence>
<dbReference type="AlphaFoldDB" id="A0A7Z0JCA7"/>
<dbReference type="PANTHER" id="PTHR10434:SF11">
    <property type="entry name" value="1-ACYL-SN-GLYCEROL-3-PHOSPHATE ACYLTRANSFERASE"/>
    <property type="match status" value="1"/>
</dbReference>
<comment type="caution">
    <text evidence="5">The sequence shown here is derived from an EMBL/GenBank/DDBJ whole genome shotgun (WGS) entry which is preliminary data.</text>
</comment>
<protein>
    <submittedName>
        <fullName evidence="5">1-acyl-sn-glycerol-3-phosphate acyltransferase</fullName>
        <ecNumber evidence="5">2.3.1.51</ecNumber>
    </submittedName>
</protein>
<dbReference type="PANTHER" id="PTHR10434">
    <property type="entry name" value="1-ACYL-SN-GLYCEROL-3-PHOSPHATE ACYLTRANSFERASE"/>
    <property type="match status" value="1"/>
</dbReference>
<feature type="region of interest" description="Disordered" evidence="3">
    <location>
        <begin position="229"/>
        <end position="283"/>
    </location>
</feature>
<dbReference type="GO" id="GO:0005886">
    <property type="term" value="C:plasma membrane"/>
    <property type="evidence" value="ECO:0007669"/>
    <property type="project" value="TreeGrafter"/>
</dbReference>
<feature type="domain" description="Phospholipid/glycerol acyltransferase" evidence="4">
    <location>
        <begin position="38"/>
        <end position="157"/>
    </location>
</feature>
<accession>A0A7Z0JCA7</accession>
<feature type="compositionally biased region" description="Basic and acidic residues" evidence="3">
    <location>
        <begin position="229"/>
        <end position="271"/>
    </location>
</feature>
<dbReference type="EC" id="2.3.1.51" evidence="5"/>
<dbReference type="CDD" id="cd07989">
    <property type="entry name" value="LPLAT_AGPAT-like"/>
    <property type="match status" value="1"/>
</dbReference>
<reference evidence="5 6" key="1">
    <citation type="submission" date="2020-07" db="EMBL/GenBank/DDBJ databases">
        <title>Sequencing the genomes of 1000 actinobacteria strains.</title>
        <authorList>
            <person name="Klenk H.-P."/>
        </authorList>
    </citation>
    <scope>NUCLEOTIDE SEQUENCE [LARGE SCALE GENOMIC DNA]</scope>
    <source>
        <strain evidence="5 6">DSM 44442</strain>
    </source>
</reference>
<evidence type="ECO:0000256" key="2">
    <source>
        <dbReference type="ARBA" id="ARBA00023315"/>
    </source>
</evidence>
<gene>
    <name evidence="5" type="ORF">HNR10_005114</name>
</gene>
<proteinExistence type="predicted"/>
<name>A0A7Z0JCA7_9ACTN</name>